<protein>
    <submittedName>
        <fullName evidence="1">Uncharacterized protein</fullName>
    </submittedName>
</protein>
<sequence>MDTYHDILNLIINKTGRQSDHYGTIRSRNPIPESMSLFQKETSLMKFKIMGKDNGDNVSDRKQPTSMLGNHMRDSVSGHYVASATHIKVCVLSHFMRPDFEWRPTEIASVEEHGRQGHSHQRAFIYKVTELELFIGSDAV</sequence>
<comment type="caution">
    <text evidence="1">The sequence shown here is derived from an EMBL/GenBank/DDBJ whole genome shotgun (WGS) entry which is preliminary data.</text>
</comment>
<name>A0AAV4SRY1_9ARAC</name>
<keyword evidence="2" id="KW-1185">Reference proteome</keyword>
<evidence type="ECO:0000313" key="1">
    <source>
        <dbReference type="EMBL" id="GIY35754.1"/>
    </source>
</evidence>
<dbReference type="AlphaFoldDB" id="A0AAV4SRY1"/>
<accession>A0AAV4SRY1</accession>
<gene>
    <name evidence="1" type="ORF">CDAR_27721</name>
</gene>
<reference evidence="1 2" key="1">
    <citation type="submission" date="2021-06" db="EMBL/GenBank/DDBJ databases">
        <title>Caerostris darwini draft genome.</title>
        <authorList>
            <person name="Kono N."/>
            <person name="Arakawa K."/>
        </authorList>
    </citation>
    <scope>NUCLEOTIDE SEQUENCE [LARGE SCALE GENOMIC DNA]</scope>
</reference>
<dbReference type="Proteomes" id="UP001054837">
    <property type="component" value="Unassembled WGS sequence"/>
</dbReference>
<organism evidence="1 2">
    <name type="scientific">Caerostris darwini</name>
    <dbReference type="NCBI Taxonomy" id="1538125"/>
    <lineage>
        <taxon>Eukaryota</taxon>
        <taxon>Metazoa</taxon>
        <taxon>Ecdysozoa</taxon>
        <taxon>Arthropoda</taxon>
        <taxon>Chelicerata</taxon>
        <taxon>Arachnida</taxon>
        <taxon>Araneae</taxon>
        <taxon>Araneomorphae</taxon>
        <taxon>Entelegynae</taxon>
        <taxon>Araneoidea</taxon>
        <taxon>Araneidae</taxon>
        <taxon>Caerostris</taxon>
    </lineage>
</organism>
<evidence type="ECO:0000313" key="2">
    <source>
        <dbReference type="Proteomes" id="UP001054837"/>
    </source>
</evidence>
<dbReference type="EMBL" id="BPLQ01008198">
    <property type="protein sequence ID" value="GIY35754.1"/>
    <property type="molecule type" value="Genomic_DNA"/>
</dbReference>
<proteinExistence type="predicted"/>